<evidence type="ECO:0000313" key="3">
    <source>
        <dbReference type="Proteomes" id="UP000242310"/>
    </source>
</evidence>
<organism evidence="2 3">
    <name type="scientific">Salsuginibacillus halophilus</name>
    <dbReference type="NCBI Taxonomy" id="517424"/>
    <lineage>
        <taxon>Bacteria</taxon>
        <taxon>Bacillati</taxon>
        <taxon>Bacillota</taxon>
        <taxon>Bacilli</taxon>
        <taxon>Bacillales</taxon>
        <taxon>Bacillaceae</taxon>
        <taxon>Salsuginibacillus</taxon>
    </lineage>
</organism>
<accession>A0A2P8HLK1</accession>
<proteinExistence type="predicted"/>
<evidence type="ECO:0000313" key="2">
    <source>
        <dbReference type="EMBL" id="PSL47083.1"/>
    </source>
</evidence>
<sequence>MFRALTWPVRSLKFIGETIKEEVDKELFDLETIKQRMVAAQVEFERGNLTKEAFEEEQAVLAERYRQAKAQELKELREALQQDQQPQKEAGEEPVNRRKQRSRRRRRRR</sequence>
<dbReference type="InterPro" id="IPR007804">
    <property type="entry name" value="GvpG"/>
</dbReference>
<dbReference type="EMBL" id="PYAV01000005">
    <property type="protein sequence ID" value="PSL47083.1"/>
    <property type="molecule type" value="Genomic_DNA"/>
</dbReference>
<dbReference type="Pfam" id="PF05120">
    <property type="entry name" value="GvpG"/>
    <property type="match status" value="1"/>
</dbReference>
<dbReference type="AlphaFoldDB" id="A0A2P8HLK1"/>
<feature type="compositionally biased region" description="Basic residues" evidence="1">
    <location>
        <begin position="97"/>
        <end position="109"/>
    </location>
</feature>
<protein>
    <submittedName>
        <fullName evidence="2">Gas vesicle protein GvpG</fullName>
    </submittedName>
</protein>
<name>A0A2P8HLK1_9BACI</name>
<dbReference type="Proteomes" id="UP000242310">
    <property type="component" value="Unassembled WGS sequence"/>
</dbReference>
<reference evidence="2 3" key="1">
    <citation type="submission" date="2018-03" db="EMBL/GenBank/DDBJ databases">
        <title>Genomic Encyclopedia of Type Strains, Phase III (KMG-III): the genomes of soil and plant-associated and newly described type strains.</title>
        <authorList>
            <person name="Whitman W."/>
        </authorList>
    </citation>
    <scope>NUCLEOTIDE SEQUENCE [LARGE SCALE GENOMIC DNA]</scope>
    <source>
        <strain evidence="2 3">CGMCC 1.07653</strain>
    </source>
</reference>
<keyword evidence="3" id="KW-1185">Reference proteome</keyword>
<feature type="region of interest" description="Disordered" evidence="1">
    <location>
        <begin position="76"/>
        <end position="109"/>
    </location>
</feature>
<gene>
    <name evidence="2" type="ORF">B0H94_105239</name>
</gene>
<comment type="caution">
    <text evidence="2">The sequence shown here is derived from an EMBL/GenBank/DDBJ whole genome shotgun (WGS) entry which is preliminary data.</text>
</comment>
<dbReference type="OrthoDB" id="2405115at2"/>
<evidence type="ECO:0000256" key="1">
    <source>
        <dbReference type="SAM" id="MobiDB-lite"/>
    </source>
</evidence>
<dbReference type="RefSeq" id="WP_106588398.1">
    <property type="nucleotide sequence ID" value="NZ_PYAV01000005.1"/>
</dbReference>